<keyword evidence="2" id="KW-0560">Oxidoreductase</keyword>
<gene>
    <name evidence="5" type="ORF">UFOPK2582_00285</name>
</gene>
<name>A0A6J6NRI3_9ZZZZ</name>
<proteinExistence type="inferred from homology"/>
<evidence type="ECO:0000256" key="3">
    <source>
        <dbReference type="SAM" id="MobiDB-lite"/>
    </source>
</evidence>
<dbReference type="Gene3D" id="3.40.309.10">
    <property type="entry name" value="Aldehyde Dehydrogenase, Chain A, domain 2"/>
    <property type="match status" value="1"/>
</dbReference>
<dbReference type="GO" id="GO:0006081">
    <property type="term" value="P:aldehyde metabolic process"/>
    <property type="evidence" value="ECO:0007669"/>
    <property type="project" value="InterPro"/>
</dbReference>
<dbReference type="InterPro" id="IPR016163">
    <property type="entry name" value="Ald_DH_C"/>
</dbReference>
<dbReference type="FunFam" id="3.40.309.10:FF:000009">
    <property type="entry name" value="Aldehyde dehydrogenase A"/>
    <property type="match status" value="1"/>
</dbReference>
<feature type="domain" description="Aldehyde dehydrogenase" evidence="4">
    <location>
        <begin position="26"/>
        <end position="477"/>
    </location>
</feature>
<dbReference type="AlphaFoldDB" id="A0A6J6NRI3"/>
<dbReference type="GO" id="GO:0016620">
    <property type="term" value="F:oxidoreductase activity, acting on the aldehyde or oxo group of donors, NAD or NADP as acceptor"/>
    <property type="evidence" value="ECO:0007669"/>
    <property type="project" value="InterPro"/>
</dbReference>
<evidence type="ECO:0000313" key="5">
    <source>
        <dbReference type="EMBL" id="CAB4688967.1"/>
    </source>
</evidence>
<dbReference type="InterPro" id="IPR016161">
    <property type="entry name" value="Ald_DH/histidinol_DH"/>
</dbReference>
<dbReference type="CDD" id="cd07099">
    <property type="entry name" value="ALDH_DDALDH"/>
    <property type="match status" value="1"/>
</dbReference>
<dbReference type="Pfam" id="PF00171">
    <property type="entry name" value="Aldedh"/>
    <property type="match status" value="1"/>
</dbReference>
<evidence type="ECO:0000256" key="1">
    <source>
        <dbReference type="ARBA" id="ARBA00009986"/>
    </source>
</evidence>
<dbReference type="PROSITE" id="PS00687">
    <property type="entry name" value="ALDEHYDE_DEHYDR_GLU"/>
    <property type="match status" value="1"/>
</dbReference>
<dbReference type="InterPro" id="IPR012394">
    <property type="entry name" value="Aldehyde_DH_NAD(P)"/>
</dbReference>
<feature type="region of interest" description="Disordered" evidence="3">
    <location>
        <begin position="1"/>
        <end position="30"/>
    </location>
</feature>
<dbReference type="InterPro" id="IPR015590">
    <property type="entry name" value="Aldehyde_DH_dom"/>
</dbReference>
<dbReference type="InterPro" id="IPR016162">
    <property type="entry name" value="Ald_DH_N"/>
</dbReference>
<dbReference type="InterPro" id="IPR029510">
    <property type="entry name" value="Ald_DH_CS_GLU"/>
</dbReference>
<dbReference type="EMBL" id="CAEZXS010000019">
    <property type="protein sequence ID" value="CAB4688967.1"/>
    <property type="molecule type" value="Genomic_DNA"/>
</dbReference>
<reference evidence="5" key="1">
    <citation type="submission" date="2020-05" db="EMBL/GenBank/DDBJ databases">
        <authorList>
            <person name="Chiriac C."/>
            <person name="Salcher M."/>
            <person name="Ghai R."/>
            <person name="Kavagutti S V."/>
        </authorList>
    </citation>
    <scope>NUCLEOTIDE SEQUENCE</scope>
</reference>
<evidence type="ECO:0000259" key="4">
    <source>
        <dbReference type="Pfam" id="PF00171"/>
    </source>
</evidence>
<evidence type="ECO:0000256" key="2">
    <source>
        <dbReference type="ARBA" id="ARBA00023002"/>
    </source>
</evidence>
<feature type="compositionally biased region" description="Polar residues" evidence="3">
    <location>
        <begin position="11"/>
        <end position="30"/>
    </location>
</feature>
<protein>
    <submittedName>
        <fullName evidence="5">Unannotated protein</fullName>
    </submittedName>
</protein>
<dbReference type="PIRSF" id="PIRSF036492">
    <property type="entry name" value="ALDH"/>
    <property type="match status" value="1"/>
</dbReference>
<dbReference type="SUPFAM" id="SSF53720">
    <property type="entry name" value="ALDH-like"/>
    <property type="match status" value="1"/>
</dbReference>
<comment type="similarity">
    <text evidence="1">Belongs to the aldehyde dehydrogenase family.</text>
</comment>
<organism evidence="5">
    <name type="scientific">freshwater metagenome</name>
    <dbReference type="NCBI Taxonomy" id="449393"/>
    <lineage>
        <taxon>unclassified sequences</taxon>
        <taxon>metagenomes</taxon>
        <taxon>ecological metagenomes</taxon>
    </lineage>
</organism>
<dbReference type="PANTHER" id="PTHR11699">
    <property type="entry name" value="ALDEHYDE DEHYDROGENASE-RELATED"/>
    <property type="match status" value="1"/>
</dbReference>
<accession>A0A6J6NRI3</accession>
<dbReference type="Gene3D" id="3.40.605.10">
    <property type="entry name" value="Aldehyde Dehydrogenase, Chain A, domain 1"/>
    <property type="match status" value="1"/>
</dbReference>
<sequence length="524" mass="56463">MSITAEPRTPAANSSATNTGTQPPLNTFETLDPRTNTLIAEIEEMGPAQVEKAVDRARNLAGAWSALTYKERSRHLLHVRDRLLDSAEELVDTICAETGKQRAEAVTTELMAVCETIGWYAKNGGQVLMPQSVSPGLMAHKKAWKRYEPLGVVGVISPWNYPFTLSMTPVITALFAGNTVVLKPSEVTPTVGLAIGKLFEDENWGDIVQVVTGGGATGEALVRSGVDKVCFTGSVRTGKRVMAAAADSLTPVLLELGGKDPMIVCADADLARASKGAVWGAFQNSGQTCMSVERFYVDETVVEDFVERVLVETAQIRQNASGGDIGSMTFAPQLAIVEEHIADAVKKGARILAGGKRLDQPGLWFEPTVLVDVDHTMSIMVEETFGPVMPIMSVKDPEEALRLANDSIYGLNSSVWTSDQHLAISIANRLEAGNVCINDCIVSYAIPGLPFGGVKQSGIGRVHGPEGLREFSSVKSVMSSRVTTPREMWWFPVPNALEALGITSARARFGTTIATRIKRFKRTT</sequence>